<evidence type="ECO:0000313" key="11">
    <source>
        <dbReference type="EMBL" id="KAG5919624.1"/>
    </source>
</evidence>
<dbReference type="PANTHER" id="PTHR45989">
    <property type="entry name" value="TRANSLATION INITIATION FACTOR EIF-2B SUBUNIT GAMMA"/>
    <property type="match status" value="1"/>
</dbReference>
<evidence type="ECO:0000256" key="6">
    <source>
        <dbReference type="ARBA" id="ARBA00044196"/>
    </source>
</evidence>
<dbReference type="GO" id="GO:0005851">
    <property type="term" value="C:eukaryotic translation initiation factor 2B complex"/>
    <property type="evidence" value="ECO:0007669"/>
    <property type="project" value="TreeGrafter"/>
</dbReference>
<evidence type="ECO:0000256" key="9">
    <source>
        <dbReference type="SAM" id="MobiDB-lite"/>
    </source>
</evidence>
<dbReference type="OrthoDB" id="10250549at2759"/>
<dbReference type="Pfam" id="PF25084">
    <property type="entry name" value="LbH_EIF2B"/>
    <property type="match status" value="1"/>
</dbReference>
<dbReference type="GO" id="GO:0003743">
    <property type="term" value="F:translation initiation factor activity"/>
    <property type="evidence" value="ECO:0007669"/>
    <property type="project" value="UniProtKB-KW"/>
</dbReference>
<evidence type="ECO:0000256" key="8">
    <source>
        <dbReference type="ARBA" id="ARBA00046432"/>
    </source>
</evidence>
<dbReference type="CDD" id="cd04652">
    <property type="entry name" value="LbH_eIF2B_gamma_C"/>
    <property type="match status" value="1"/>
</dbReference>
<dbReference type="Proteomes" id="UP000811619">
    <property type="component" value="Unassembled WGS sequence"/>
</dbReference>
<evidence type="ECO:0000256" key="2">
    <source>
        <dbReference type="ARBA" id="ARBA00007878"/>
    </source>
</evidence>
<dbReference type="PANTHER" id="PTHR45989:SF1">
    <property type="entry name" value="TRANSLATION INITIATION FACTOR EIF-2B SUBUNIT GAMMA"/>
    <property type="match status" value="1"/>
</dbReference>
<feature type="domain" description="EIF2B subunit epsilon/gamma LbH" evidence="10">
    <location>
        <begin position="434"/>
        <end position="521"/>
    </location>
</feature>
<dbReference type="Gene3D" id="3.90.550.10">
    <property type="entry name" value="Spore Coat Polysaccharide Biosynthesis Protein SpsA, Chain A"/>
    <property type="match status" value="1"/>
</dbReference>
<evidence type="ECO:0000256" key="5">
    <source>
        <dbReference type="ARBA" id="ARBA00022917"/>
    </source>
</evidence>
<dbReference type="InterPro" id="IPR051960">
    <property type="entry name" value="eIF2B_gamma"/>
</dbReference>
<dbReference type="SUPFAM" id="SSF53448">
    <property type="entry name" value="Nucleotide-diphospho-sugar transferases"/>
    <property type="match status" value="1"/>
</dbReference>
<evidence type="ECO:0000313" key="12">
    <source>
        <dbReference type="Proteomes" id="UP000811619"/>
    </source>
</evidence>
<gene>
    <name evidence="11" type="ORF">E4U42_006469</name>
</gene>
<feature type="compositionally biased region" description="Polar residues" evidence="9">
    <location>
        <begin position="322"/>
        <end position="341"/>
    </location>
</feature>
<proteinExistence type="inferred from homology"/>
<dbReference type="InterPro" id="IPR056764">
    <property type="entry name" value="LbH_EIF2B3/5"/>
</dbReference>
<evidence type="ECO:0000256" key="1">
    <source>
        <dbReference type="ARBA" id="ARBA00004514"/>
    </source>
</evidence>
<evidence type="ECO:0000256" key="7">
    <source>
        <dbReference type="ARBA" id="ARBA00044229"/>
    </source>
</evidence>
<feature type="region of interest" description="Disordered" evidence="9">
    <location>
        <begin position="305"/>
        <end position="361"/>
    </location>
</feature>
<dbReference type="GO" id="GO:0005085">
    <property type="term" value="F:guanyl-nucleotide exchange factor activity"/>
    <property type="evidence" value="ECO:0007669"/>
    <property type="project" value="TreeGrafter"/>
</dbReference>
<name>A0A8K0NFQ3_9HYPO</name>
<dbReference type="GO" id="GO:0002183">
    <property type="term" value="P:cytoplasmic translational initiation"/>
    <property type="evidence" value="ECO:0007669"/>
    <property type="project" value="TreeGrafter"/>
</dbReference>
<accession>A0A8K0NFQ3</accession>
<sequence length="563" mass="60962">MPHAMSMPSTGLQALILCGPGSSFSTFTQNPDENPKALLPIANRPMVWYPIDFCHRMGITDITLICPPSAAKAINSAFSINPFLTGLPLPRPDIISPKDLDLNTGTAEILRLPEVCDLVKSDFVVLPCDLVCELGGDKLLQAWMVKSASLTDLLGNGNCTKDPEASHSGGLGVWYNTKSSTPVKGEETDFIATTPLQSSRGGTENGSVFSCLSKLAYSMPTDSLNDLMEEKKSLPIRHGLLRAHPRLRMYTSHRDAHIYIFPRWVMDFVKKNELLDSIGEDVIGSWAKAGWQAGLADKLHMSSLCSSGSRRRSTDEDDNDSMSDSVSLSQGSDLQASGKATSNDKGRVAAEAKAVQQVDSRTESTNIPPFLAYIHSGEGQGKEPIIRRVDTAQLLLATSLQLAKLESIEEVGSETASPFAHARKIAYPEGVKPRTTITKPDSLIAENVTVEEKTAIKESVVGANCQIKEGAKLSQCLLMDGVVIGKGCKLTKCILGKRCVIGDYSVLTDCEVQENLLVEPKTEDKDNRLMSSEGLEATEAEMNEVLMDVDREVAAVEDDASED</sequence>
<evidence type="ECO:0000259" key="10">
    <source>
        <dbReference type="Pfam" id="PF25084"/>
    </source>
</evidence>
<dbReference type="Gene3D" id="2.160.10.10">
    <property type="entry name" value="Hexapeptide repeat proteins"/>
    <property type="match status" value="1"/>
</dbReference>
<keyword evidence="5" id="KW-0648">Protein biosynthesis</keyword>
<evidence type="ECO:0000256" key="4">
    <source>
        <dbReference type="ARBA" id="ARBA00022540"/>
    </source>
</evidence>
<comment type="subunit">
    <text evidence="8">Component of the translation initiation factor 2B (eIF2B) complex which is a heterodecamer of two sets of five different subunits: alpha, beta, gamma, delta and epsilon. Subunits alpha, beta and delta comprise a regulatory subcomplex and subunits epsilon and gamma comprise a catalytic subcomplex. Within the complex, the hexameric regulatory complex resides at the center, with the two heterodimeric catalytic subcomplexes bound on opposite sides.</text>
</comment>
<dbReference type="GO" id="GO:0005829">
    <property type="term" value="C:cytosol"/>
    <property type="evidence" value="ECO:0007669"/>
    <property type="project" value="UniProtKB-SubCell"/>
</dbReference>
<comment type="caution">
    <text evidence="11">The sequence shown here is derived from an EMBL/GenBank/DDBJ whole genome shotgun (WGS) entry which is preliminary data.</text>
</comment>
<dbReference type="InterPro" id="IPR029044">
    <property type="entry name" value="Nucleotide-diphossugar_trans"/>
</dbReference>
<evidence type="ECO:0000256" key="3">
    <source>
        <dbReference type="ARBA" id="ARBA00022490"/>
    </source>
</evidence>
<comment type="subcellular location">
    <subcellularLocation>
        <location evidence="1">Cytoplasm</location>
        <location evidence="1">Cytosol</location>
    </subcellularLocation>
</comment>
<reference evidence="11" key="1">
    <citation type="journal article" date="2020" name="bioRxiv">
        <title>Whole genome comparisons of ergot fungi reveals the divergence and evolution of species within the genus Claviceps are the result of varying mechanisms driving genome evolution and host range expansion.</title>
        <authorList>
            <person name="Wyka S.A."/>
            <person name="Mondo S.J."/>
            <person name="Liu M."/>
            <person name="Dettman J."/>
            <person name="Nalam V."/>
            <person name="Broders K.D."/>
        </authorList>
    </citation>
    <scope>NUCLEOTIDE SEQUENCE</scope>
    <source>
        <strain evidence="11">CCC 489</strain>
    </source>
</reference>
<keyword evidence="12" id="KW-1185">Reference proteome</keyword>
<dbReference type="AlphaFoldDB" id="A0A8K0NFQ3"/>
<dbReference type="EMBL" id="SRPY01000660">
    <property type="protein sequence ID" value="KAG5919624.1"/>
    <property type="molecule type" value="Genomic_DNA"/>
</dbReference>
<keyword evidence="3" id="KW-0963">Cytoplasm</keyword>
<comment type="similarity">
    <text evidence="2">Belongs to the eIF-2B gamma/epsilon subunits family.</text>
</comment>
<keyword evidence="4" id="KW-0396">Initiation factor</keyword>
<protein>
    <recommendedName>
        <fullName evidence="6">Translation initiation factor eIF2B subunit gamma</fullName>
    </recommendedName>
    <alternativeName>
        <fullName evidence="7">eIF2B GDP-GTP exchange factor subunit gamma</fullName>
    </alternativeName>
</protein>
<organism evidence="11 12">
    <name type="scientific">Claviceps africana</name>
    <dbReference type="NCBI Taxonomy" id="83212"/>
    <lineage>
        <taxon>Eukaryota</taxon>
        <taxon>Fungi</taxon>
        <taxon>Dikarya</taxon>
        <taxon>Ascomycota</taxon>
        <taxon>Pezizomycotina</taxon>
        <taxon>Sordariomycetes</taxon>
        <taxon>Hypocreomycetidae</taxon>
        <taxon>Hypocreales</taxon>
        <taxon>Clavicipitaceae</taxon>
        <taxon>Claviceps</taxon>
    </lineage>
</organism>